<proteinExistence type="inferred from homology"/>
<evidence type="ECO:0000256" key="3">
    <source>
        <dbReference type="ARBA" id="ARBA00022722"/>
    </source>
</evidence>
<evidence type="ECO:0000256" key="4">
    <source>
        <dbReference type="ARBA" id="ARBA00022723"/>
    </source>
</evidence>
<dbReference type="PROSITE" id="PS50821">
    <property type="entry name" value="PAZ"/>
    <property type="match status" value="1"/>
</dbReference>
<evidence type="ECO:0000256" key="10">
    <source>
        <dbReference type="ARBA" id="ARBA00022840"/>
    </source>
</evidence>
<evidence type="ECO:0000259" key="16">
    <source>
        <dbReference type="PROSITE" id="PS50142"/>
    </source>
</evidence>
<comment type="cofactor">
    <cofactor evidence="1">
        <name>Mn(2+)</name>
        <dbReference type="ChEBI" id="CHEBI:29035"/>
    </cofactor>
</comment>
<evidence type="ECO:0000259" key="19">
    <source>
        <dbReference type="PROSITE" id="PS51194"/>
    </source>
</evidence>
<dbReference type="InterPro" id="IPR001650">
    <property type="entry name" value="Helicase_C-like"/>
</dbReference>
<evidence type="ECO:0000256" key="6">
    <source>
        <dbReference type="ARBA" id="ARBA00022741"/>
    </source>
</evidence>
<dbReference type="GO" id="GO:0031054">
    <property type="term" value="P:pre-miRNA processing"/>
    <property type="evidence" value="ECO:0007669"/>
    <property type="project" value="TreeGrafter"/>
</dbReference>
<dbReference type="SUPFAM" id="SSF69065">
    <property type="entry name" value="RNase III domain-like"/>
    <property type="match status" value="1"/>
</dbReference>
<sequence>MEEPPSEESLISRSYQTQLEEIALRKNTIIYLPTGSGKTFIAISLIGRFKNSLSGEWGNGAKRTFFLVNTVPLVQQQRKCIMDLCPVKKVAGYSGEDRVDFWNKKKWDEELSNNEVIVMTSQILFDMITHKYINVRDINLLVFDECHHAIDDHPMRMVMKHFEACPKEEQPRVVGLTATLLNSNVTLYKVEESLRQLETTFHATIATVNEFGEVLTYSTNPNEFIVEYRTYKIPIIAEEAFTLLRELKSLIEKVKLPTVERSDVKLKKGQIDISVDPKKIVKQVKNMIVSIEEFITELGIYGGNISIIAYIILLEQLKRKAITLEEENLYRFTITHLVEVRMILSDIMKNETGFERVVRHSSDKVLHLLNILKEYNPDIIKSDMNPQDFGFLKHDFIVGFNVNPYNNTREQYFTKKQSQQALLKFANKDLNTLIATSVIEEGIDIPQCRLVLRFDPPAEYRSYIQSKDTKNFKKSSNTCKGDLNTLIATSVIEEGIDIPQCRLVLRFDPPAEYRSYIQSKGRARSSESAYVILISNENKVKFMRRYDEFQKIEQHVQRMLVGKTDSRDEPTKKDISDNLYNDEDIPTYVTEHGNRLSAQSAIQLLHRYCATLPHDQFTVITPMWIREKLNYRDCEHVLITILLPIASTIKDPIKGKPMFDNKSAKRSAALNACILLHKNGELNEYTLLPESYSRVDFDQVDIKQCFPNWPEHEEDKGNKNVPAVGTKKRIRKHAKVYPEILNGPGSWACGQNTFYLHIIQLKAAFPEPKDSREKALYNFIHRGEGYGFLTSNPLPQLCDFPMFLSVGEVTTSIKINYAKIEIDLNLFEFIKEFHYFIFYYVLEVAKKFLVFDGTKNSMYVVPVKNDGDGYDIDWNVIQHYKDIPPVTVPTSEERKAVNVTRESYQYKVVSPWYRATIFPDRYVVSDVLEYMSPQSLFGSNTFGTYANYYSNKYNLEIEGDRHQPLLEVRNISTRMNCLMPRASTIRSFSEKQRKLISAAQGDDKSRGFSEIFIAEFCIKYEFPGVLWYKATILPSILHRYVVSDVLEYMSPQSLFGSNTFATYANYYSNKYNLEIEGDRHQPLLEVRNISTRMNCLMPRASTIRSFSEKQRKLISAAQGDDKPRGFSEIFIAEFCIKYEFPGVLWYKATILPSILHRVHMLLVAEELRVEIATATKYGQVKLNRGEKWEPVGVDMEVAKKSLLSQVEGPEDQMAALKNTVDRINNPIDESAPRPVTLMSMKDSVYQLQKQKINKEYPWEENMEPIDIDRNLSTVTVMDIECYDEFISAPLLTVPNAVPVDTPNDTVGPHISAAILPPPIVYNDEIDILLREPVGRGPEQKDILTALTTIKSHDNFNLERVETLGDAFLKFAATLYLFHKFPTLNEGQLTNIKGRLIGNRNLYYAGEKMRLGGRMKIEGFSPRTDFVVPGFLAPKEVQKFIEEKGVSFFY</sequence>
<dbReference type="GO" id="GO:0046872">
    <property type="term" value="F:metal ion binding"/>
    <property type="evidence" value="ECO:0007669"/>
    <property type="project" value="UniProtKB-KW"/>
</dbReference>
<evidence type="ECO:0000256" key="8">
    <source>
        <dbReference type="ARBA" id="ARBA00022801"/>
    </source>
</evidence>
<dbReference type="PROSITE" id="PS50142">
    <property type="entry name" value="RNASE_3_2"/>
    <property type="match status" value="1"/>
</dbReference>
<dbReference type="SMART" id="SM00949">
    <property type="entry name" value="PAZ"/>
    <property type="match status" value="1"/>
</dbReference>
<dbReference type="SMART" id="SM00535">
    <property type="entry name" value="RIBOc"/>
    <property type="match status" value="1"/>
</dbReference>
<feature type="domain" description="Helicase ATP-binding" evidence="18">
    <location>
        <begin position="19"/>
        <end position="198"/>
    </location>
</feature>
<feature type="domain" description="RNase III" evidence="16">
    <location>
        <begin position="1323"/>
        <end position="1411"/>
    </location>
</feature>
<dbReference type="PROSITE" id="PS51194">
    <property type="entry name" value="HELICASE_CTER"/>
    <property type="match status" value="1"/>
</dbReference>
<reference evidence="21 22" key="1">
    <citation type="journal article" date="2015" name="Nat. Commun.">
        <title>Outbred genome sequencing and CRISPR/Cas9 gene editing in butterflies.</title>
        <authorList>
            <person name="Li X."/>
            <person name="Fan D."/>
            <person name="Zhang W."/>
            <person name="Liu G."/>
            <person name="Zhang L."/>
            <person name="Zhao L."/>
            <person name="Fang X."/>
            <person name="Chen L."/>
            <person name="Dong Y."/>
            <person name="Chen Y."/>
            <person name="Ding Y."/>
            <person name="Zhao R."/>
            <person name="Feng M."/>
            <person name="Zhu Y."/>
            <person name="Feng Y."/>
            <person name="Jiang X."/>
            <person name="Zhu D."/>
            <person name="Xiang H."/>
            <person name="Feng X."/>
            <person name="Li S."/>
            <person name="Wang J."/>
            <person name="Zhang G."/>
            <person name="Kronforst M.R."/>
            <person name="Wang W."/>
        </authorList>
    </citation>
    <scope>NUCLEOTIDE SEQUENCE [LARGE SCALE GENOMIC DNA]</scope>
    <source>
        <strain evidence="21">Ya'a_city_454_Pm</strain>
        <tissue evidence="21">Whole body</tissue>
    </source>
</reference>
<dbReference type="InterPro" id="IPR048512">
    <property type="entry name" value="Dicer_platform"/>
</dbReference>
<evidence type="ECO:0000256" key="12">
    <source>
        <dbReference type="ARBA" id="ARBA00023158"/>
    </source>
</evidence>
<evidence type="ECO:0000256" key="2">
    <source>
        <dbReference type="ARBA" id="ARBA00001946"/>
    </source>
</evidence>
<feature type="domain" description="PAZ" evidence="17">
    <location>
        <begin position="889"/>
        <end position="987"/>
    </location>
</feature>
<evidence type="ECO:0000256" key="13">
    <source>
        <dbReference type="ARBA" id="ARBA00023211"/>
    </source>
</evidence>
<dbReference type="PROSITE" id="PS51192">
    <property type="entry name" value="HELICASE_ATP_BIND_1"/>
    <property type="match status" value="1"/>
</dbReference>
<dbReference type="SMART" id="SM00490">
    <property type="entry name" value="HELICc"/>
    <property type="match status" value="1"/>
</dbReference>
<dbReference type="InterPro" id="IPR005034">
    <property type="entry name" value="Dicer_dimerisation"/>
</dbReference>
<comment type="similarity">
    <text evidence="14 15">Belongs to the helicase family. Dicer subfamily.</text>
</comment>
<evidence type="ECO:0000256" key="7">
    <source>
        <dbReference type="ARBA" id="ARBA00022759"/>
    </source>
</evidence>
<accession>A0A194RR37</accession>
<dbReference type="PROSITE" id="PS51327">
    <property type="entry name" value="DICER_DSRBF"/>
    <property type="match status" value="1"/>
</dbReference>
<dbReference type="GO" id="GO:0003723">
    <property type="term" value="F:RNA binding"/>
    <property type="evidence" value="ECO:0007669"/>
    <property type="project" value="UniProtKB-UniRule"/>
</dbReference>
<evidence type="ECO:0000256" key="1">
    <source>
        <dbReference type="ARBA" id="ARBA00001936"/>
    </source>
</evidence>
<protein>
    <submittedName>
        <fullName evidence="21">Endoribonuclease dcr-1</fullName>
    </submittedName>
</protein>
<feature type="domain" description="Helicase C-terminal" evidence="19">
    <location>
        <begin position="408"/>
        <end position="567"/>
    </location>
</feature>
<dbReference type="GO" id="GO:0005737">
    <property type="term" value="C:cytoplasm"/>
    <property type="evidence" value="ECO:0007669"/>
    <property type="project" value="TreeGrafter"/>
</dbReference>
<dbReference type="GO" id="GO:0004386">
    <property type="term" value="F:helicase activity"/>
    <property type="evidence" value="ECO:0007669"/>
    <property type="project" value="UniProtKB-KW"/>
</dbReference>
<dbReference type="Pfam" id="PF00271">
    <property type="entry name" value="Helicase_C"/>
    <property type="match status" value="2"/>
</dbReference>
<keyword evidence="10" id="KW-0067">ATP-binding</keyword>
<evidence type="ECO:0000259" key="20">
    <source>
        <dbReference type="PROSITE" id="PS51327"/>
    </source>
</evidence>
<keyword evidence="22" id="KW-1185">Reference proteome</keyword>
<keyword evidence="3" id="KW-0540">Nuclease</keyword>
<dbReference type="Pfam" id="PF20931">
    <property type="entry name" value="Dicer_platform"/>
    <property type="match status" value="1"/>
</dbReference>
<dbReference type="CDD" id="cd15903">
    <property type="entry name" value="Dicer_PBD"/>
    <property type="match status" value="1"/>
</dbReference>
<evidence type="ECO:0000259" key="18">
    <source>
        <dbReference type="PROSITE" id="PS51192"/>
    </source>
</evidence>
<dbReference type="GO" id="GO:0005634">
    <property type="term" value="C:nucleus"/>
    <property type="evidence" value="ECO:0007669"/>
    <property type="project" value="TreeGrafter"/>
</dbReference>
<dbReference type="Gene3D" id="2.170.260.10">
    <property type="entry name" value="paz domain"/>
    <property type="match status" value="2"/>
</dbReference>
<keyword evidence="9" id="KW-0347">Helicase</keyword>
<comment type="cofactor">
    <cofactor evidence="2">
        <name>Mg(2+)</name>
        <dbReference type="ChEBI" id="CHEBI:18420"/>
    </cofactor>
</comment>
<keyword evidence="7" id="KW-0255">Endonuclease</keyword>
<dbReference type="GO" id="GO:0005524">
    <property type="term" value="F:ATP binding"/>
    <property type="evidence" value="ECO:0007669"/>
    <property type="project" value="UniProtKB-KW"/>
</dbReference>
<dbReference type="InParanoid" id="A0A194RR37"/>
<evidence type="ECO:0000256" key="5">
    <source>
        <dbReference type="ARBA" id="ARBA00022737"/>
    </source>
</evidence>
<evidence type="ECO:0000259" key="17">
    <source>
        <dbReference type="PROSITE" id="PS50821"/>
    </source>
</evidence>
<dbReference type="Pfam" id="PF02170">
    <property type="entry name" value="PAZ"/>
    <property type="match status" value="2"/>
</dbReference>
<dbReference type="Proteomes" id="UP000053240">
    <property type="component" value="Unassembled WGS sequence"/>
</dbReference>
<dbReference type="InterPro" id="IPR038248">
    <property type="entry name" value="Dicer_dimer_sf"/>
</dbReference>
<dbReference type="GO" id="GO:0004530">
    <property type="term" value="F:deoxyribonuclease I activity"/>
    <property type="evidence" value="ECO:0007669"/>
    <property type="project" value="TreeGrafter"/>
</dbReference>
<keyword evidence="4" id="KW-0479">Metal-binding</keyword>
<evidence type="ECO:0000256" key="11">
    <source>
        <dbReference type="ARBA" id="ARBA00022842"/>
    </source>
</evidence>
<name>A0A194RR37_PAPMA</name>
<dbReference type="InterPro" id="IPR036085">
    <property type="entry name" value="PAZ_dom_sf"/>
</dbReference>
<keyword evidence="11" id="KW-0460">Magnesium</keyword>
<dbReference type="InterPro" id="IPR048513">
    <property type="entry name" value="Dicer_PBD"/>
</dbReference>
<gene>
    <name evidence="21" type="ORF">RR48_07458</name>
</gene>
<dbReference type="GO" id="GO:0030422">
    <property type="term" value="P:siRNA processing"/>
    <property type="evidence" value="ECO:0007669"/>
    <property type="project" value="UniProtKB-ARBA"/>
</dbReference>
<evidence type="ECO:0000313" key="21">
    <source>
        <dbReference type="EMBL" id="KPJ19859.1"/>
    </source>
</evidence>
<dbReference type="Gene3D" id="3.30.160.380">
    <property type="entry name" value="Dicer dimerisation domain"/>
    <property type="match status" value="1"/>
</dbReference>
<dbReference type="InterPro" id="IPR000999">
    <property type="entry name" value="RNase_III_dom"/>
</dbReference>
<dbReference type="SUPFAM" id="SSF52540">
    <property type="entry name" value="P-loop containing nucleoside triphosphate hydrolases"/>
    <property type="match status" value="2"/>
</dbReference>
<keyword evidence="5" id="KW-0677">Repeat</keyword>
<dbReference type="Gene3D" id="1.10.1520.10">
    <property type="entry name" value="Ribonuclease III domain"/>
    <property type="match status" value="1"/>
</dbReference>
<dbReference type="GO" id="GO:0004525">
    <property type="term" value="F:ribonuclease III activity"/>
    <property type="evidence" value="ECO:0007669"/>
    <property type="project" value="InterPro"/>
</dbReference>
<dbReference type="FunCoup" id="A0A194RR37">
    <property type="interactions" value="112"/>
</dbReference>
<dbReference type="CDD" id="cd18034">
    <property type="entry name" value="DEXHc_dicer"/>
    <property type="match status" value="1"/>
</dbReference>
<evidence type="ECO:0000256" key="9">
    <source>
        <dbReference type="ARBA" id="ARBA00022806"/>
    </source>
</evidence>
<dbReference type="InterPro" id="IPR014001">
    <property type="entry name" value="Helicase_ATP-bd"/>
</dbReference>
<dbReference type="CDD" id="cd00593">
    <property type="entry name" value="RIBOc"/>
    <property type="match status" value="1"/>
</dbReference>
<keyword evidence="12" id="KW-0943">RNA-mediated gene silencing</keyword>
<evidence type="ECO:0000256" key="15">
    <source>
        <dbReference type="PROSITE-ProRule" id="PRU00657"/>
    </source>
</evidence>
<organism evidence="21 22">
    <name type="scientific">Papilio machaon</name>
    <name type="common">Old World swallowtail butterfly</name>
    <dbReference type="NCBI Taxonomy" id="76193"/>
    <lineage>
        <taxon>Eukaryota</taxon>
        <taxon>Metazoa</taxon>
        <taxon>Ecdysozoa</taxon>
        <taxon>Arthropoda</taxon>
        <taxon>Hexapoda</taxon>
        <taxon>Insecta</taxon>
        <taxon>Pterygota</taxon>
        <taxon>Neoptera</taxon>
        <taxon>Endopterygota</taxon>
        <taxon>Lepidoptera</taxon>
        <taxon>Glossata</taxon>
        <taxon>Ditrysia</taxon>
        <taxon>Papilionoidea</taxon>
        <taxon>Papilionidae</taxon>
        <taxon>Papilioninae</taxon>
        <taxon>Papilio</taxon>
    </lineage>
</organism>
<dbReference type="SMART" id="SM00487">
    <property type="entry name" value="DEXDc"/>
    <property type="match status" value="1"/>
</dbReference>
<keyword evidence="6" id="KW-0547">Nucleotide-binding</keyword>
<dbReference type="GO" id="GO:0006309">
    <property type="term" value="P:apoptotic DNA fragmentation"/>
    <property type="evidence" value="ECO:0007669"/>
    <property type="project" value="TreeGrafter"/>
</dbReference>
<dbReference type="PANTHER" id="PTHR14950:SF37">
    <property type="entry name" value="ENDORIBONUCLEASE DICER"/>
    <property type="match status" value="1"/>
</dbReference>
<dbReference type="EMBL" id="KQ459833">
    <property type="protein sequence ID" value="KPJ19859.1"/>
    <property type="molecule type" value="Genomic_DNA"/>
</dbReference>
<feature type="domain" description="Dicer dsRNA-binding fold" evidence="20">
    <location>
        <begin position="601"/>
        <end position="696"/>
    </location>
</feature>
<keyword evidence="13" id="KW-0464">Manganese</keyword>
<dbReference type="FunFam" id="3.40.50.300:FF:000628">
    <property type="entry name" value="Endoribonuclease Dicer"/>
    <property type="match status" value="1"/>
</dbReference>
<dbReference type="PANTHER" id="PTHR14950">
    <property type="entry name" value="DICER-RELATED"/>
    <property type="match status" value="1"/>
</dbReference>
<dbReference type="InterPro" id="IPR027417">
    <property type="entry name" value="P-loop_NTPase"/>
</dbReference>
<evidence type="ECO:0000256" key="14">
    <source>
        <dbReference type="ARBA" id="ARBA00035116"/>
    </source>
</evidence>
<evidence type="ECO:0000313" key="22">
    <source>
        <dbReference type="Proteomes" id="UP000053240"/>
    </source>
</evidence>
<dbReference type="GO" id="GO:0003677">
    <property type="term" value="F:DNA binding"/>
    <property type="evidence" value="ECO:0007669"/>
    <property type="project" value="InterPro"/>
</dbReference>
<dbReference type="InterPro" id="IPR003100">
    <property type="entry name" value="PAZ_dom"/>
</dbReference>
<dbReference type="InterPro" id="IPR036389">
    <property type="entry name" value="RNase_III_sf"/>
</dbReference>
<dbReference type="Gene3D" id="3.40.50.300">
    <property type="entry name" value="P-loop containing nucleotide triphosphate hydrolases"/>
    <property type="match status" value="3"/>
</dbReference>
<keyword evidence="8" id="KW-0378">Hydrolase</keyword>
<dbReference type="SUPFAM" id="SSF101690">
    <property type="entry name" value="PAZ domain"/>
    <property type="match status" value="2"/>
</dbReference>
<dbReference type="Pfam" id="PF04851">
    <property type="entry name" value="ResIII"/>
    <property type="match status" value="1"/>
</dbReference>
<dbReference type="GO" id="GO:0070578">
    <property type="term" value="C:RISC-loading complex"/>
    <property type="evidence" value="ECO:0007669"/>
    <property type="project" value="TreeGrafter"/>
</dbReference>
<dbReference type="STRING" id="76193.A0A194RR37"/>
<dbReference type="Pfam" id="PF03368">
    <property type="entry name" value="Dicer_dimer"/>
    <property type="match status" value="1"/>
</dbReference>
<keyword evidence="15" id="KW-0694">RNA-binding</keyword>
<dbReference type="Pfam" id="PF00636">
    <property type="entry name" value="Ribonuclease_3"/>
    <property type="match status" value="1"/>
</dbReference>
<dbReference type="InterPro" id="IPR006935">
    <property type="entry name" value="Helicase/UvrB_N"/>
</dbReference>